<gene>
    <name evidence="2" type="ORF">AVEN_110565_1</name>
</gene>
<dbReference type="Proteomes" id="UP000499080">
    <property type="component" value="Unassembled WGS sequence"/>
</dbReference>
<dbReference type="AlphaFoldDB" id="A0A4Y2UZK9"/>
<dbReference type="EMBL" id="BGPR01040738">
    <property type="protein sequence ID" value="GBO16937.1"/>
    <property type="molecule type" value="Genomic_DNA"/>
</dbReference>
<comment type="caution">
    <text evidence="2">The sequence shown here is derived from an EMBL/GenBank/DDBJ whole genome shotgun (WGS) entry which is preliminary data.</text>
</comment>
<sequence length="131" mass="14720">MEPAVVAENTTVVNADFSLEMLLAKLPPDLYVLSEDVLISFKFGIALRKGFCCTKKLNTVFSRITAAVLFQEYQRDEWLKVHLAIIKQLTPQTSDVQKLNVNDLSSTFAILMTGNLISLLAFIGDKLYIFM</sequence>
<reference evidence="2 3" key="1">
    <citation type="journal article" date="2019" name="Sci. Rep.">
        <title>Orb-weaving spider Araneus ventricosus genome elucidates the spidroin gene catalogue.</title>
        <authorList>
            <person name="Kono N."/>
            <person name="Nakamura H."/>
            <person name="Ohtoshi R."/>
            <person name="Moran D.A.P."/>
            <person name="Shinohara A."/>
            <person name="Yoshida Y."/>
            <person name="Fujiwara M."/>
            <person name="Mori M."/>
            <person name="Tomita M."/>
            <person name="Arakawa K."/>
        </authorList>
    </citation>
    <scope>NUCLEOTIDE SEQUENCE [LARGE SCALE GENOMIC DNA]</scope>
</reference>
<evidence type="ECO:0000256" key="1">
    <source>
        <dbReference type="SAM" id="Phobius"/>
    </source>
</evidence>
<evidence type="ECO:0000313" key="3">
    <source>
        <dbReference type="Proteomes" id="UP000499080"/>
    </source>
</evidence>
<organism evidence="2 3">
    <name type="scientific">Araneus ventricosus</name>
    <name type="common">Orbweaver spider</name>
    <name type="synonym">Epeira ventricosa</name>
    <dbReference type="NCBI Taxonomy" id="182803"/>
    <lineage>
        <taxon>Eukaryota</taxon>
        <taxon>Metazoa</taxon>
        <taxon>Ecdysozoa</taxon>
        <taxon>Arthropoda</taxon>
        <taxon>Chelicerata</taxon>
        <taxon>Arachnida</taxon>
        <taxon>Araneae</taxon>
        <taxon>Araneomorphae</taxon>
        <taxon>Entelegynae</taxon>
        <taxon>Araneoidea</taxon>
        <taxon>Araneidae</taxon>
        <taxon>Araneus</taxon>
    </lineage>
</organism>
<keyword evidence="1" id="KW-0812">Transmembrane</keyword>
<keyword evidence="1" id="KW-1133">Transmembrane helix</keyword>
<proteinExistence type="predicted"/>
<evidence type="ECO:0000313" key="2">
    <source>
        <dbReference type="EMBL" id="GBO16937.1"/>
    </source>
</evidence>
<feature type="transmembrane region" description="Helical" evidence="1">
    <location>
        <begin position="104"/>
        <end position="123"/>
    </location>
</feature>
<accession>A0A4Y2UZK9</accession>
<keyword evidence="1" id="KW-0472">Membrane</keyword>
<keyword evidence="3" id="KW-1185">Reference proteome</keyword>
<name>A0A4Y2UZK9_ARAVE</name>
<protein>
    <submittedName>
        <fullName evidence="2">Uncharacterized protein</fullName>
    </submittedName>
</protein>